<organism evidence="7 8">
    <name type="scientific">Lentihominibacter faecis</name>
    <dbReference type="NCBI Taxonomy" id="2764712"/>
    <lineage>
        <taxon>Bacteria</taxon>
        <taxon>Bacillati</taxon>
        <taxon>Bacillota</taxon>
        <taxon>Clostridia</taxon>
        <taxon>Peptostreptococcales</taxon>
        <taxon>Anaerovoracaceae</taxon>
        <taxon>Lentihominibacter</taxon>
    </lineage>
</organism>
<dbReference type="InterPro" id="IPR029752">
    <property type="entry name" value="D-isomer_DH_CS1"/>
</dbReference>
<reference evidence="7" key="1">
    <citation type="submission" date="2020-08" db="EMBL/GenBank/DDBJ databases">
        <authorList>
            <person name="Liu C."/>
            <person name="Sun Q."/>
        </authorList>
    </citation>
    <scope>NUCLEOTIDE SEQUENCE</scope>
    <source>
        <strain evidence="7">BX16</strain>
    </source>
</reference>
<evidence type="ECO:0000313" key="7">
    <source>
        <dbReference type="EMBL" id="MBC5999658.1"/>
    </source>
</evidence>
<dbReference type="InterPro" id="IPR029753">
    <property type="entry name" value="D-isomer_DH_CS"/>
</dbReference>
<dbReference type="PANTHER" id="PTHR43761">
    <property type="entry name" value="D-ISOMER SPECIFIC 2-HYDROXYACID DEHYDROGENASE FAMILY PROTEIN (AFU_ORTHOLOGUE AFUA_1G13630)"/>
    <property type="match status" value="1"/>
</dbReference>
<dbReference type="FunFam" id="3.40.50.720:FF:000203">
    <property type="entry name" value="D-3-phosphoglycerate dehydrogenase (SerA)"/>
    <property type="match status" value="1"/>
</dbReference>
<accession>A0A923NCR8</accession>
<evidence type="ECO:0000259" key="5">
    <source>
        <dbReference type="Pfam" id="PF00389"/>
    </source>
</evidence>
<sequence>MKIVVIEPLAVEEKRFLEIARAAVGQEHEIVCYDTRTTDVKELGERGKDADIIALGNLPFPREVLEQCENLKMLAVAFTGLDHVDLAYCEERGIKVQNCAGYATTAVAELTFGLMLDVYRNILPCDEAARAGGTKDGLVGFELEGKTIGVVGTGAIGARVIELAKAFHMNVLAYNRTPGKVKDVDYVALEELLEKSDIVSLHVPLTPETKGIIGEKELALMKPSAILINTARGPVADTKALADALQSGKIAGAGIDVFDAEPPLDPADPLLHTPHTVVTPHVAFATKESMIKRAIIEFDNIAAFIGERK</sequence>
<dbReference type="GO" id="GO:0016616">
    <property type="term" value="F:oxidoreductase activity, acting on the CH-OH group of donors, NAD or NADP as acceptor"/>
    <property type="evidence" value="ECO:0007669"/>
    <property type="project" value="InterPro"/>
</dbReference>
<dbReference type="PROSITE" id="PS00670">
    <property type="entry name" value="D_2_HYDROXYACID_DH_2"/>
    <property type="match status" value="1"/>
</dbReference>
<keyword evidence="2 4" id="KW-0560">Oxidoreductase</keyword>
<evidence type="ECO:0000256" key="4">
    <source>
        <dbReference type="RuleBase" id="RU003719"/>
    </source>
</evidence>
<dbReference type="SUPFAM" id="SSF51735">
    <property type="entry name" value="NAD(P)-binding Rossmann-fold domains"/>
    <property type="match status" value="1"/>
</dbReference>
<dbReference type="InterPro" id="IPR006140">
    <property type="entry name" value="D-isomer_DH_NAD-bd"/>
</dbReference>
<comment type="similarity">
    <text evidence="1 4">Belongs to the D-isomer specific 2-hydroxyacid dehydrogenase family.</text>
</comment>
<evidence type="ECO:0000313" key="8">
    <source>
        <dbReference type="Proteomes" id="UP000644115"/>
    </source>
</evidence>
<evidence type="ECO:0000256" key="3">
    <source>
        <dbReference type="ARBA" id="ARBA00023027"/>
    </source>
</evidence>
<gene>
    <name evidence="7" type="ORF">H8876_06560</name>
</gene>
<evidence type="ECO:0000256" key="2">
    <source>
        <dbReference type="ARBA" id="ARBA00023002"/>
    </source>
</evidence>
<dbReference type="InterPro" id="IPR050418">
    <property type="entry name" value="D-iso_2-hydroxyacid_DH_PdxB"/>
</dbReference>
<comment type="caution">
    <text evidence="7">The sequence shown here is derived from an EMBL/GenBank/DDBJ whole genome shotgun (WGS) entry which is preliminary data.</text>
</comment>
<dbReference type="InterPro" id="IPR006139">
    <property type="entry name" value="D-isomer_2_OHA_DH_cat_dom"/>
</dbReference>
<dbReference type="PANTHER" id="PTHR43761:SF1">
    <property type="entry name" value="D-ISOMER SPECIFIC 2-HYDROXYACID DEHYDROGENASE CATALYTIC DOMAIN-CONTAINING PROTEIN-RELATED"/>
    <property type="match status" value="1"/>
</dbReference>
<feature type="domain" description="D-isomer specific 2-hydroxyacid dehydrogenase NAD-binding" evidence="6">
    <location>
        <begin position="112"/>
        <end position="283"/>
    </location>
</feature>
<name>A0A923NCR8_9FIRM</name>
<dbReference type="Gene3D" id="3.40.50.720">
    <property type="entry name" value="NAD(P)-binding Rossmann-like Domain"/>
    <property type="match status" value="2"/>
</dbReference>
<dbReference type="SUPFAM" id="SSF52283">
    <property type="entry name" value="Formate/glycerate dehydrogenase catalytic domain-like"/>
    <property type="match status" value="1"/>
</dbReference>
<dbReference type="GO" id="GO:0051287">
    <property type="term" value="F:NAD binding"/>
    <property type="evidence" value="ECO:0007669"/>
    <property type="project" value="InterPro"/>
</dbReference>
<keyword evidence="8" id="KW-1185">Reference proteome</keyword>
<dbReference type="Pfam" id="PF02826">
    <property type="entry name" value="2-Hacid_dh_C"/>
    <property type="match status" value="1"/>
</dbReference>
<dbReference type="PROSITE" id="PS00065">
    <property type="entry name" value="D_2_HYDROXYACID_DH_1"/>
    <property type="match status" value="1"/>
</dbReference>
<dbReference type="Pfam" id="PF00389">
    <property type="entry name" value="2-Hacid_dh"/>
    <property type="match status" value="1"/>
</dbReference>
<keyword evidence="3" id="KW-0520">NAD</keyword>
<dbReference type="EMBL" id="JACRWC010000083">
    <property type="protein sequence ID" value="MBC5999658.1"/>
    <property type="molecule type" value="Genomic_DNA"/>
</dbReference>
<feature type="domain" description="D-isomer specific 2-hydroxyacid dehydrogenase catalytic" evidence="5">
    <location>
        <begin position="4"/>
        <end position="307"/>
    </location>
</feature>
<evidence type="ECO:0000256" key="1">
    <source>
        <dbReference type="ARBA" id="ARBA00005854"/>
    </source>
</evidence>
<proteinExistence type="inferred from homology"/>
<dbReference type="InterPro" id="IPR036291">
    <property type="entry name" value="NAD(P)-bd_dom_sf"/>
</dbReference>
<dbReference type="Proteomes" id="UP000644115">
    <property type="component" value="Unassembled WGS sequence"/>
</dbReference>
<evidence type="ECO:0000259" key="6">
    <source>
        <dbReference type="Pfam" id="PF02826"/>
    </source>
</evidence>
<dbReference type="RefSeq" id="WP_177264315.1">
    <property type="nucleotide sequence ID" value="NZ_JACRWC010000083.1"/>
</dbReference>
<protein>
    <submittedName>
        <fullName evidence="7">Hydroxyacid dehydrogenase</fullName>
    </submittedName>
</protein>
<dbReference type="AlphaFoldDB" id="A0A923NCR8"/>